<feature type="region of interest" description="Disordered" evidence="1">
    <location>
        <begin position="1"/>
        <end position="20"/>
    </location>
</feature>
<proteinExistence type="predicted"/>
<reference evidence="2 3" key="1">
    <citation type="submission" date="2021-06" db="EMBL/GenBank/DDBJ databases">
        <title>Caerostris extrusa draft genome.</title>
        <authorList>
            <person name="Kono N."/>
            <person name="Arakawa K."/>
        </authorList>
    </citation>
    <scope>NUCLEOTIDE SEQUENCE [LARGE SCALE GENOMIC DNA]</scope>
</reference>
<gene>
    <name evidence="2" type="ORF">CEXT_706201</name>
</gene>
<evidence type="ECO:0000313" key="2">
    <source>
        <dbReference type="EMBL" id="GIY92827.1"/>
    </source>
</evidence>
<evidence type="ECO:0000256" key="1">
    <source>
        <dbReference type="SAM" id="MobiDB-lite"/>
    </source>
</evidence>
<comment type="caution">
    <text evidence="2">The sequence shown here is derived from an EMBL/GenBank/DDBJ whole genome shotgun (WGS) entry which is preliminary data.</text>
</comment>
<accession>A0AAV4XCB9</accession>
<dbReference type="Proteomes" id="UP001054945">
    <property type="component" value="Unassembled WGS sequence"/>
</dbReference>
<keyword evidence="3" id="KW-1185">Reference proteome</keyword>
<feature type="compositionally biased region" description="Basic residues" evidence="1">
    <location>
        <begin position="1"/>
        <end position="14"/>
    </location>
</feature>
<organism evidence="2 3">
    <name type="scientific">Caerostris extrusa</name>
    <name type="common">Bark spider</name>
    <name type="synonym">Caerostris bankana</name>
    <dbReference type="NCBI Taxonomy" id="172846"/>
    <lineage>
        <taxon>Eukaryota</taxon>
        <taxon>Metazoa</taxon>
        <taxon>Ecdysozoa</taxon>
        <taxon>Arthropoda</taxon>
        <taxon>Chelicerata</taxon>
        <taxon>Arachnida</taxon>
        <taxon>Araneae</taxon>
        <taxon>Araneomorphae</taxon>
        <taxon>Entelegynae</taxon>
        <taxon>Araneoidea</taxon>
        <taxon>Araneidae</taxon>
        <taxon>Caerostris</taxon>
    </lineage>
</organism>
<protein>
    <submittedName>
        <fullName evidence="2">Uncharacterized protein</fullName>
    </submittedName>
</protein>
<dbReference type="EMBL" id="BPLR01000200">
    <property type="protein sequence ID" value="GIY92827.1"/>
    <property type="molecule type" value="Genomic_DNA"/>
</dbReference>
<dbReference type="AlphaFoldDB" id="A0AAV4XCB9"/>
<evidence type="ECO:0000313" key="3">
    <source>
        <dbReference type="Proteomes" id="UP001054945"/>
    </source>
</evidence>
<name>A0AAV4XCB9_CAEEX</name>
<sequence>MKHSSTQKTKRRRNTNVMTRHDSIPFFPLHSYFIVKDRAFNYTPTHTPMRTLTTSCRQRREIVCTEACPAAHGIVTSRYVFPAQTAKRG</sequence>